<reference evidence="3 4" key="1">
    <citation type="submission" date="2017-07" db="EMBL/GenBank/DDBJ databases">
        <title>Sandarakinorhabdus cyanobacteriorum sp. nov., a novel bacterium isolated from cyanobacterial aggregates in a eutrophic lake.</title>
        <authorList>
            <person name="Cai H."/>
        </authorList>
    </citation>
    <scope>NUCLEOTIDE SEQUENCE [LARGE SCALE GENOMIC DNA]</scope>
    <source>
        <strain evidence="3 4">TH057</strain>
    </source>
</reference>
<dbReference type="RefSeq" id="WP_094474362.1">
    <property type="nucleotide sequence ID" value="NZ_NOXT01000117.1"/>
</dbReference>
<feature type="transmembrane region" description="Helical" evidence="1">
    <location>
        <begin position="21"/>
        <end position="42"/>
    </location>
</feature>
<sequence length="153" mass="16296">MRRRLSSLFGDRRGASALETAVVLPVVGGLVMVAMDFSNAWLTRLQLEQAAQRGIELVAARKGVATSYNYALTEMTTAWGKDYTSATVDAWLECGGERQASTTANCGTAQRARYVQLSITAPFTPIFGWGSLYDGPGSNGGATLVGDAVVRVQ</sequence>
<feature type="domain" description="TadE-like" evidence="2">
    <location>
        <begin position="14"/>
        <end position="54"/>
    </location>
</feature>
<organism evidence="3 4">
    <name type="scientific">Sandarakinorhabdus cyanobacteriorum</name>
    <dbReference type="NCBI Taxonomy" id="1981098"/>
    <lineage>
        <taxon>Bacteria</taxon>
        <taxon>Pseudomonadati</taxon>
        <taxon>Pseudomonadota</taxon>
        <taxon>Alphaproteobacteria</taxon>
        <taxon>Sphingomonadales</taxon>
        <taxon>Sphingosinicellaceae</taxon>
        <taxon>Sandarakinorhabdus</taxon>
    </lineage>
</organism>
<dbReference type="Proteomes" id="UP000216991">
    <property type="component" value="Unassembled WGS sequence"/>
</dbReference>
<dbReference type="AlphaFoldDB" id="A0A255YCT4"/>
<dbReference type="Pfam" id="PF07811">
    <property type="entry name" value="TadE"/>
    <property type="match status" value="1"/>
</dbReference>
<proteinExistence type="predicted"/>
<keyword evidence="1" id="KW-1133">Transmembrane helix</keyword>
<dbReference type="InterPro" id="IPR012495">
    <property type="entry name" value="TadE-like_dom"/>
</dbReference>
<evidence type="ECO:0000259" key="2">
    <source>
        <dbReference type="Pfam" id="PF07811"/>
    </source>
</evidence>
<keyword evidence="1" id="KW-0472">Membrane</keyword>
<protein>
    <recommendedName>
        <fullName evidence="2">TadE-like domain-containing protein</fullName>
    </recommendedName>
</protein>
<accession>A0A255YCT4</accession>
<evidence type="ECO:0000313" key="4">
    <source>
        <dbReference type="Proteomes" id="UP000216991"/>
    </source>
</evidence>
<keyword evidence="1" id="KW-0812">Transmembrane</keyword>
<evidence type="ECO:0000313" key="3">
    <source>
        <dbReference type="EMBL" id="OYQ26514.1"/>
    </source>
</evidence>
<dbReference type="EMBL" id="NOXT01000117">
    <property type="protein sequence ID" value="OYQ26514.1"/>
    <property type="molecule type" value="Genomic_DNA"/>
</dbReference>
<name>A0A255YCT4_9SPHN</name>
<evidence type="ECO:0000256" key="1">
    <source>
        <dbReference type="SAM" id="Phobius"/>
    </source>
</evidence>
<gene>
    <name evidence="3" type="ORF">CHU93_12020</name>
</gene>
<keyword evidence="4" id="KW-1185">Reference proteome</keyword>
<dbReference type="OrthoDB" id="7570052at2"/>
<comment type="caution">
    <text evidence="3">The sequence shown here is derived from an EMBL/GenBank/DDBJ whole genome shotgun (WGS) entry which is preliminary data.</text>
</comment>